<dbReference type="GO" id="GO:0016853">
    <property type="term" value="F:isomerase activity"/>
    <property type="evidence" value="ECO:0007669"/>
    <property type="project" value="UniProtKB-KW"/>
</dbReference>
<dbReference type="InterPro" id="IPR050194">
    <property type="entry name" value="Glycosyltransferase_grp1"/>
</dbReference>
<dbReference type="PATRIC" id="fig|1618481.3.peg.982"/>
<reference evidence="2 3" key="1">
    <citation type="journal article" date="2015" name="Nature">
        <title>rRNA introns, odd ribosomes, and small enigmatic genomes across a large radiation of phyla.</title>
        <authorList>
            <person name="Brown C.T."/>
            <person name="Hug L.A."/>
            <person name="Thomas B.C."/>
            <person name="Sharon I."/>
            <person name="Castelle C.J."/>
            <person name="Singh A."/>
            <person name="Wilkins M.J."/>
            <person name="Williams K.H."/>
            <person name="Banfield J.F."/>
        </authorList>
    </citation>
    <scope>NUCLEOTIDE SEQUENCE [LARGE SCALE GENOMIC DNA]</scope>
</reference>
<organism evidence="2 3">
    <name type="scientific">Candidatus Roizmanbacteria bacterium GW2011_GWA2_37_7</name>
    <dbReference type="NCBI Taxonomy" id="1618481"/>
    <lineage>
        <taxon>Bacteria</taxon>
        <taxon>Candidatus Roizmaniibacteriota</taxon>
    </lineage>
</organism>
<dbReference type="AlphaFoldDB" id="A0A0G0GZY7"/>
<dbReference type="Pfam" id="PF00534">
    <property type="entry name" value="Glycos_transf_1"/>
    <property type="match status" value="1"/>
</dbReference>
<evidence type="ECO:0000313" key="2">
    <source>
        <dbReference type="EMBL" id="KKQ36543.1"/>
    </source>
</evidence>
<dbReference type="SUPFAM" id="SSF53756">
    <property type="entry name" value="UDP-Glycosyltransferase/glycogen phosphorylase"/>
    <property type="match status" value="1"/>
</dbReference>
<sequence length="371" mass="41988">MKKLLLLGSVVSACPPLKQGGTERVAYYQAKHLALYGVNMIFIGAKGTIKNFSEQLQIENADVDKIISKIEFIEIGGGTQFGNAQDKNIDDKSLSEASRNLRLEMVHLAQVQELMSDRKKDYSLILNNMRGEAILIPLASELQKRFINVMHLNIFEDLATIFKKYNTDIITIATHQKEAYPQLNHLATIANPVATSSFTFNKNPKNYALMLSTIGEHKNQKDAILACQKAEIPLIISGKVRDQKYFENEIKPYIDNGLIQFYGEMDFKKKFQVYASARVFLFPIIWQEPFGLVVIEALASGTPVIAYPHGGPVDIITNGKNGFLVNNVEEMADKIKMIDSIDRQFCRDDVVLRFDEKIIGEQYSRILQRFL</sequence>
<dbReference type="EMBL" id="LBTJ01000064">
    <property type="protein sequence ID" value="KKQ36543.1"/>
    <property type="molecule type" value="Genomic_DNA"/>
</dbReference>
<proteinExistence type="predicted"/>
<dbReference type="InterPro" id="IPR001296">
    <property type="entry name" value="Glyco_trans_1"/>
</dbReference>
<comment type="caution">
    <text evidence="2">The sequence shown here is derived from an EMBL/GenBank/DDBJ whole genome shotgun (WGS) entry which is preliminary data.</text>
</comment>
<accession>A0A0G0GZY7</accession>
<dbReference type="Proteomes" id="UP000034471">
    <property type="component" value="Unassembled WGS sequence"/>
</dbReference>
<protein>
    <submittedName>
        <fullName evidence="2">Mannose-6-phosphate isomerase, bifunctional enzyme</fullName>
    </submittedName>
</protein>
<dbReference type="GO" id="GO:0016757">
    <property type="term" value="F:glycosyltransferase activity"/>
    <property type="evidence" value="ECO:0007669"/>
    <property type="project" value="InterPro"/>
</dbReference>
<dbReference type="Gene3D" id="3.40.50.2000">
    <property type="entry name" value="Glycogen Phosphorylase B"/>
    <property type="match status" value="2"/>
</dbReference>
<evidence type="ECO:0000259" key="1">
    <source>
        <dbReference type="Pfam" id="PF00534"/>
    </source>
</evidence>
<gene>
    <name evidence="2" type="ORF">US54_C0064G0011</name>
</gene>
<dbReference type="PANTHER" id="PTHR45947">
    <property type="entry name" value="SULFOQUINOVOSYL TRANSFERASE SQD2"/>
    <property type="match status" value="1"/>
</dbReference>
<dbReference type="PANTHER" id="PTHR45947:SF3">
    <property type="entry name" value="SULFOQUINOVOSYL TRANSFERASE SQD2"/>
    <property type="match status" value="1"/>
</dbReference>
<dbReference type="STRING" id="1618481.US54_C0064G0011"/>
<name>A0A0G0GZY7_9BACT</name>
<evidence type="ECO:0000313" key="3">
    <source>
        <dbReference type="Proteomes" id="UP000034471"/>
    </source>
</evidence>
<feature type="domain" description="Glycosyl transferase family 1" evidence="1">
    <location>
        <begin position="202"/>
        <end position="336"/>
    </location>
</feature>
<keyword evidence="2" id="KW-0413">Isomerase</keyword>